<protein>
    <submittedName>
        <fullName evidence="1">Uncharacterized protein</fullName>
    </submittedName>
</protein>
<gene>
    <name evidence="1" type="ORF">AUC60_21375</name>
</gene>
<proteinExistence type="predicted"/>
<dbReference type="Proteomes" id="UP000195440">
    <property type="component" value="Unassembled WGS sequence"/>
</dbReference>
<sequence length="65" mass="7236">MAAANIQIALGIYDILPSGKHLFGLTINDRLDMRQYVGRGYFKLADIGPVHLQGYIDLKASLNFK</sequence>
<dbReference type="EMBL" id="LOHF01000022">
    <property type="protein sequence ID" value="OUM71876.1"/>
    <property type="molecule type" value="Genomic_DNA"/>
</dbReference>
<evidence type="ECO:0000313" key="2">
    <source>
        <dbReference type="Proteomes" id="UP000195440"/>
    </source>
</evidence>
<evidence type="ECO:0000313" key="1">
    <source>
        <dbReference type="EMBL" id="OUM71876.1"/>
    </source>
</evidence>
<name>A0A1Y3NWC3_9PSED</name>
<organism evidence="1 2">
    <name type="scientific">Pseudomonas caspiana</name>
    <dbReference type="NCBI Taxonomy" id="1451454"/>
    <lineage>
        <taxon>Bacteria</taxon>
        <taxon>Pseudomonadati</taxon>
        <taxon>Pseudomonadota</taxon>
        <taxon>Gammaproteobacteria</taxon>
        <taxon>Pseudomonadales</taxon>
        <taxon>Pseudomonadaceae</taxon>
        <taxon>Pseudomonas</taxon>
    </lineage>
</organism>
<accession>A0A1Y3NWC3</accession>
<comment type="caution">
    <text evidence="1">The sequence shown here is derived from an EMBL/GenBank/DDBJ whole genome shotgun (WGS) entry which is preliminary data.</text>
</comment>
<keyword evidence="2" id="KW-1185">Reference proteome</keyword>
<reference evidence="1 2" key="1">
    <citation type="journal article" date="2017" name="Syst. Appl. Microbiol.">
        <title>Pseudomonas caspiana sp. nov., a citrus pathogen in the Pseudomonas syringae phylogenetic group.</title>
        <authorList>
            <person name="Busquets A."/>
            <person name="Gomila M."/>
            <person name="Beiki F."/>
            <person name="Mulet M."/>
            <person name="Rahimian H."/>
            <person name="Garcia-Valdes E."/>
            <person name="Lalucat J."/>
        </authorList>
    </citation>
    <scope>NUCLEOTIDE SEQUENCE [LARGE SCALE GENOMIC DNA]</scope>
    <source>
        <strain evidence="1 2">FBF102</strain>
    </source>
</reference>
<dbReference type="AlphaFoldDB" id="A0A1Y3NWC3"/>